<comment type="subcellular location">
    <subcellularLocation>
        <location evidence="1">Membrane</location>
        <topology evidence="1">Multi-pass membrane protein</topology>
    </subcellularLocation>
</comment>
<feature type="transmembrane region" description="Helical" evidence="6">
    <location>
        <begin position="194"/>
        <end position="220"/>
    </location>
</feature>
<name>A0A6B2L9X7_9EUKA</name>
<evidence type="ECO:0000256" key="2">
    <source>
        <dbReference type="ARBA" id="ARBA00005731"/>
    </source>
</evidence>
<feature type="transmembrane region" description="Helical" evidence="6">
    <location>
        <begin position="232"/>
        <end position="255"/>
    </location>
</feature>
<dbReference type="GO" id="GO:0015144">
    <property type="term" value="F:carbohydrate transmembrane transporter activity"/>
    <property type="evidence" value="ECO:0007669"/>
    <property type="project" value="InterPro"/>
</dbReference>
<evidence type="ECO:0000256" key="3">
    <source>
        <dbReference type="ARBA" id="ARBA00022692"/>
    </source>
</evidence>
<feature type="transmembrane region" description="Helical" evidence="6">
    <location>
        <begin position="105"/>
        <end position="126"/>
    </location>
</feature>
<dbReference type="InterPro" id="IPR037185">
    <property type="entry name" value="EmrE-like"/>
</dbReference>
<organism evidence="7">
    <name type="scientific">Arcella intermedia</name>
    <dbReference type="NCBI Taxonomy" id="1963864"/>
    <lineage>
        <taxon>Eukaryota</taxon>
        <taxon>Amoebozoa</taxon>
        <taxon>Tubulinea</taxon>
        <taxon>Elardia</taxon>
        <taxon>Arcellinida</taxon>
        <taxon>Sphaerothecina</taxon>
        <taxon>Arcellidae</taxon>
        <taxon>Arcella</taxon>
    </lineage>
</organism>
<proteinExistence type="inferred from homology"/>
<feature type="transmembrane region" description="Helical" evidence="6">
    <location>
        <begin position="261"/>
        <end position="282"/>
    </location>
</feature>
<evidence type="ECO:0000256" key="5">
    <source>
        <dbReference type="ARBA" id="ARBA00023136"/>
    </source>
</evidence>
<dbReference type="InterPro" id="IPR010651">
    <property type="entry name" value="Sugar_transport"/>
</dbReference>
<dbReference type="GO" id="GO:0016020">
    <property type="term" value="C:membrane"/>
    <property type="evidence" value="ECO:0007669"/>
    <property type="project" value="UniProtKB-SubCell"/>
</dbReference>
<feature type="transmembrane region" description="Helical" evidence="6">
    <location>
        <begin position="163"/>
        <end position="182"/>
    </location>
</feature>
<dbReference type="PANTHER" id="PTHR16119:SF17">
    <property type="entry name" value="TRANSMEMBRANE PROTEIN 144"/>
    <property type="match status" value="1"/>
</dbReference>
<keyword evidence="3 6" id="KW-0812">Transmembrane</keyword>
<evidence type="ECO:0000313" key="7">
    <source>
        <dbReference type="EMBL" id="NDV33829.1"/>
    </source>
</evidence>
<evidence type="ECO:0000256" key="4">
    <source>
        <dbReference type="ARBA" id="ARBA00022989"/>
    </source>
</evidence>
<evidence type="ECO:0000256" key="1">
    <source>
        <dbReference type="ARBA" id="ARBA00004141"/>
    </source>
</evidence>
<keyword evidence="5 6" id="KW-0472">Membrane</keyword>
<dbReference type="AlphaFoldDB" id="A0A6B2L9X7"/>
<feature type="transmembrane region" description="Helical" evidence="6">
    <location>
        <begin position="291"/>
        <end position="311"/>
    </location>
</feature>
<dbReference type="Pfam" id="PF07857">
    <property type="entry name" value="TMEM144"/>
    <property type="match status" value="1"/>
</dbReference>
<keyword evidence="4 6" id="KW-1133">Transmembrane helix</keyword>
<dbReference type="PANTHER" id="PTHR16119">
    <property type="entry name" value="TRANSMEMBRANE PROTEIN 144"/>
    <property type="match status" value="1"/>
</dbReference>
<feature type="transmembrane region" description="Helical" evidence="6">
    <location>
        <begin position="24"/>
        <end position="43"/>
    </location>
</feature>
<sequence>MLFFGSFNIPLKMERTRNADPDPMIFQIYFNIIIFASSFLALTVTPFVLSPWGILSGALWVTASILSIFAIKNAGLAVSQGVWSGFTMIVSFFWGAVIFKEPASNLPLAIVGLLLLLVGVGLMSLAGSHVMVPYSDVAQQEPLNSAAGDTYGPIEPESPTKKLIIGISCAILLSIPNGSMLAPQHYAEAEGVQGIGFLVSFGFGVLAITPLFAFLYFFISQKEPLSLFKPKVLLLPGLLGGFGWNVGNAASIYAINYLGFVVGFPLCQCALLVGGFWGIFLFKEITGWKRILVFSIGALILVGGAVMLAFFGKK</sequence>
<evidence type="ECO:0008006" key="8">
    <source>
        <dbReference type="Google" id="ProtNLM"/>
    </source>
</evidence>
<accession>A0A6B2L9X7</accession>
<reference evidence="7" key="1">
    <citation type="journal article" date="2020" name="J. Eukaryot. Microbiol.">
        <title>De novo Sequencing, Assembly and Annotation of the Transcriptome for the Free-Living Testate Amoeba Arcella intermedia.</title>
        <authorList>
            <person name="Ribeiro G.M."/>
            <person name="Porfirio-Sousa A.L."/>
            <person name="Maurer-Alcala X.X."/>
            <person name="Katz L.A."/>
            <person name="Lahr D.J.G."/>
        </authorList>
    </citation>
    <scope>NUCLEOTIDE SEQUENCE</scope>
</reference>
<dbReference type="EMBL" id="GIBP01004860">
    <property type="protein sequence ID" value="NDV33829.1"/>
    <property type="molecule type" value="Transcribed_RNA"/>
</dbReference>
<dbReference type="SUPFAM" id="SSF103481">
    <property type="entry name" value="Multidrug resistance efflux transporter EmrE"/>
    <property type="match status" value="1"/>
</dbReference>
<evidence type="ECO:0000256" key="6">
    <source>
        <dbReference type="SAM" id="Phobius"/>
    </source>
</evidence>
<feature type="transmembrane region" description="Helical" evidence="6">
    <location>
        <begin position="81"/>
        <end position="99"/>
    </location>
</feature>
<comment type="similarity">
    <text evidence="2">Belongs to the TMEM144 family.</text>
</comment>
<protein>
    <recommendedName>
        <fullName evidence="8">EamA domain-containing protein</fullName>
    </recommendedName>
</protein>
<dbReference type="InterPro" id="IPR012435">
    <property type="entry name" value="TMEM144"/>
</dbReference>
<feature type="transmembrane region" description="Helical" evidence="6">
    <location>
        <begin position="49"/>
        <end position="69"/>
    </location>
</feature>